<accession>A0A942A3U0</accession>
<dbReference type="AlphaFoldDB" id="A0A942A3U0"/>
<evidence type="ECO:0000313" key="2">
    <source>
        <dbReference type="Proteomes" id="UP000722750"/>
    </source>
</evidence>
<comment type="caution">
    <text evidence="1">The sequence shown here is derived from an EMBL/GenBank/DDBJ whole genome shotgun (WGS) entry which is preliminary data.</text>
</comment>
<gene>
    <name evidence="1" type="ORF">MAG551_01097</name>
</gene>
<dbReference type="Proteomes" id="UP000722750">
    <property type="component" value="Unassembled WGS sequence"/>
</dbReference>
<sequence length="141" mass="16894">MLYKGLIRQVTNLPVDFMIEKWLYEVYPNLREYQFKSLKKQADESVAALSNEVRKITPQKLYNVSNIFNYAYLRLLGFHIDYNFVRPYNGTEFLKPGKKLAERTKREQEDSFLGDIRIINTWAEIAGIQKWFEWVNFEINN</sequence>
<organism evidence="1 2">
    <name type="scientific">Candidatus Scalindua arabica</name>
    <dbReference type="NCBI Taxonomy" id="1127984"/>
    <lineage>
        <taxon>Bacteria</taxon>
        <taxon>Pseudomonadati</taxon>
        <taxon>Planctomycetota</taxon>
        <taxon>Candidatus Brocadiia</taxon>
        <taxon>Candidatus Brocadiales</taxon>
        <taxon>Candidatus Scalinduaceae</taxon>
        <taxon>Candidatus Scalindua</taxon>
    </lineage>
</organism>
<name>A0A942A3U0_9BACT</name>
<evidence type="ECO:0000313" key="1">
    <source>
        <dbReference type="EMBL" id="MBS1258044.1"/>
    </source>
</evidence>
<protein>
    <submittedName>
        <fullName evidence="1">Uncharacterized protein</fullName>
    </submittedName>
</protein>
<proteinExistence type="predicted"/>
<reference evidence="1" key="1">
    <citation type="journal article" date="2021" name="ISME J.">
        <title>Fine-scale metabolic discontinuity in a stratified prokaryote microbiome of a Red Sea deep halocline.</title>
        <authorList>
            <person name="Michoud G."/>
            <person name="Ngugi D.K."/>
            <person name="Barozzi A."/>
            <person name="Merlino G."/>
            <person name="Calleja M.L."/>
            <person name="Delgado-Huertas A."/>
            <person name="Moran X.A.G."/>
            <person name="Daffonchio D."/>
        </authorList>
    </citation>
    <scope>NUCLEOTIDE SEQUENCE</scope>
    <source>
        <strain evidence="1">SuakinDeep_MAG55_1</strain>
    </source>
</reference>
<dbReference type="EMBL" id="JAANXD010000044">
    <property type="protein sequence ID" value="MBS1258044.1"/>
    <property type="molecule type" value="Genomic_DNA"/>
</dbReference>